<gene>
    <name evidence="2" type="ORF">F511_35093</name>
</gene>
<sequence length="242" mass="27164">MEPSIAVNDEDGNLDGAKNEIARKMVSLTAPKQLLKEPMRSGEDDNISGLKQQSKIIETEEETEKNKETTEIAEKETDVRESDVVEPVVVEITKTVAFEMENRIDVSSITNYDEEPVVRTAEEKEAEKQKEIESVATEEMSLENFTDSEDTEPLSKVLALIVKSKSDEESIPIDDLLAMIPADMMLPSVTAEEPTKIRFELGIENPEVKERDWYKASLPNITVTDKGKAPLVEKDRIKRNPA</sequence>
<feature type="compositionally biased region" description="Basic and acidic residues" evidence="1">
    <location>
        <begin position="64"/>
        <end position="79"/>
    </location>
</feature>
<evidence type="ECO:0000313" key="3">
    <source>
        <dbReference type="Proteomes" id="UP000250235"/>
    </source>
</evidence>
<reference evidence="2 3" key="1">
    <citation type="journal article" date="2015" name="Proc. Natl. Acad. Sci. U.S.A.">
        <title>The resurrection genome of Boea hygrometrica: A blueprint for survival of dehydration.</title>
        <authorList>
            <person name="Xiao L."/>
            <person name="Yang G."/>
            <person name="Zhang L."/>
            <person name="Yang X."/>
            <person name="Zhao S."/>
            <person name="Ji Z."/>
            <person name="Zhou Q."/>
            <person name="Hu M."/>
            <person name="Wang Y."/>
            <person name="Chen M."/>
            <person name="Xu Y."/>
            <person name="Jin H."/>
            <person name="Xiao X."/>
            <person name="Hu G."/>
            <person name="Bao F."/>
            <person name="Hu Y."/>
            <person name="Wan P."/>
            <person name="Li L."/>
            <person name="Deng X."/>
            <person name="Kuang T."/>
            <person name="Xiang C."/>
            <person name="Zhu J.K."/>
            <person name="Oliver M.J."/>
            <person name="He Y."/>
        </authorList>
    </citation>
    <scope>NUCLEOTIDE SEQUENCE [LARGE SCALE GENOMIC DNA]</scope>
    <source>
        <strain evidence="3">cv. XS01</strain>
    </source>
</reference>
<dbReference type="Proteomes" id="UP000250235">
    <property type="component" value="Unassembled WGS sequence"/>
</dbReference>
<name>A0A2Z7ARM7_9LAMI</name>
<dbReference type="EMBL" id="KV014486">
    <property type="protein sequence ID" value="KZV22039.1"/>
    <property type="molecule type" value="Genomic_DNA"/>
</dbReference>
<proteinExistence type="predicted"/>
<accession>A0A2Z7ARM7</accession>
<dbReference type="OrthoDB" id="1741306at2759"/>
<protein>
    <submittedName>
        <fullName evidence="2">Splicing factor</fullName>
    </submittedName>
</protein>
<evidence type="ECO:0000256" key="1">
    <source>
        <dbReference type="SAM" id="MobiDB-lite"/>
    </source>
</evidence>
<feature type="region of interest" description="Disordered" evidence="1">
    <location>
        <begin position="37"/>
        <end position="79"/>
    </location>
</feature>
<evidence type="ECO:0000313" key="2">
    <source>
        <dbReference type="EMBL" id="KZV22039.1"/>
    </source>
</evidence>
<dbReference type="AlphaFoldDB" id="A0A2Z7ARM7"/>
<keyword evidence="3" id="KW-1185">Reference proteome</keyword>
<organism evidence="2 3">
    <name type="scientific">Dorcoceras hygrometricum</name>
    <dbReference type="NCBI Taxonomy" id="472368"/>
    <lineage>
        <taxon>Eukaryota</taxon>
        <taxon>Viridiplantae</taxon>
        <taxon>Streptophyta</taxon>
        <taxon>Embryophyta</taxon>
        <taxon>Tracheophyta</taxon>
        <taxon>Spermatophyta</taxon>
        <taxon>Magnoliopsida</taxon>
        <taxon>eudicotyledons</taxon>
        <taxon>Gunneridae</taxon>
        <taxon>Pentapetalae</taxon>
        <taxon>asterids</taxon>
        <taxon>lamiids</taxon>
        <taxon>Lamiales</taxon>
        <taxon>Gesneriaceae</taxon>
        <taxon>Didymocarpoideae</taxon>
        <taxon>Trichosporeae</taxon>
        <taxon>Loxocarpinae</taxon>
        <taxon>Dorcoceras</taxon>
    </lineage>
</organism>